<feature type="region of interest" description="Disordered" evidence="1">
    <location>
        <begin position="152"/>
        <end position="194"/>
    </location>
</feature>
<proteinExistence type="predicted"/>
<evidence type="ECO:0000313" key="2">
    <source>
        <dbReference type="EMBL" id="TFY74739.1"/>
    </source>
</evidence>
<evidence type="ECO:0000313" key="3">
    <source>
        <dbReference type="Proteomes" id="UP000298061"/>
    </source>
</evidence>
<evidence type="ECO:0000256" key="1">
    <source>
        <dbReference type="SAM" id="MobiDB-lite"/>
    </source>
</evidence>
<dbReference type="OrthoDB" id="3164380at2759"/>
<feature type="compositionally biased region" description="Basic residues" evidence="1">
    <location>
        <begin position="168"/>
        <end position="179"/>
    </location>
</feature>
<protein>
    <submittedName>
        <fullName evidence="2">Uncharacterized protein</fullName>
    </submittedName>
</protein>
<dbReference type="EMBL" id="SFCI01001902">
    <property type="protein sequence ID" value="TFY74739.1"/>
    <property type="molecule type" value="Genomic_DNA"/>
</dbReference>
<sequence>MSLLDHFSLLDELIQVIYQGSARFVIISTLDHSRKDPSWRIRLGLAREGRWWQGRWTEDDVLQVTGNKSSPDVLEAFGDRLAGAVTKGDLRVDGYEPRAANEELKLVIGSTARKPLYMSLNRMSPEDAAQFAADQFLAIALQARSHGCQIYPSTYAPSTPAIPERTTPRKRRTPSKRTRAASVTESSASDAEALPFRKKEALRVKGHRKNRTEAIAELAERLPSHLQVYEAPSVKHIRQAIVHIDEQTAHIGRLENESIQSRAAQAQFAFESRDLRSRNETLMGENKYLRCVIVEKDQRIGQLEGGQAWR</sequence>
<organism evidence="2 3">
    <name type="scientific">Hericium alpestre</name>
    <dbReference type="NCBI Taxonomy" id="135208"/>
    <lineage>
        <taxon>Eukaryota</taxon>
        <taxon>Fungi</taxon>
        <taxon>Dikarya</taxon>
        <taxon>Basidiomycota</taxon>
        <taxon>Agaricomycotina</taxon>
        <taxon>Agaricomycetes</taxon>
        <taxon>Russulales</taxon>
        <taxon>Hericiaceae</taxon>
        <taxon>Hericium</taxon>
    </lineage>
</organism>
<gene>
    <name evidence="2" type="ORF">EWM64_g9273</name>
</gene>
<reference evidence="2 3" key="1">
    <citation type="submission" date="2019-02" db="EMBL/GenBank/DDBJ databases">
        <title>Genome sequencing of the rare red list fungi Hericium alpestre (H. flagellum).</title>
        <authorList>
            <person name="Buettner E."/>
            <person name="Kellner H."/>
        </authorList>
    </citation>
    <scope>NUCLEOTIDE SEQUENCE [LARGE SCALE GENOMIC DNA]</scope>
    <source>
        <strain evidence="2 3">DSM 108284</strain>
    </source>
</reference>
<accession>A0A4Y9ZMS2</accession>
<keyword evidence="3" id="KW-1185">Reference proteome</keyword>
<dbReference type="Proteomes" id="UP000298061">
    <property type="component" value="Unassembled WGS sequence"/>
</dbReference>
<name>A0A4Y9ZMS2_9AGAM</name>
<comment type="caution">
    <text evidence="2">The sequence shown here is derived from an EMBL/GenBank/DDBJ whole genome shotgun (WGS) entry which is preliminary data.</text>
</comment>
<dbReference type="AlphaFoldDB" id="A0A4Y9ZMS2"/>